<dbReference type="Pfam" id="PF03364">
    <property type="entry name" value="Polyketide_cyc"/>
    <property type="match status" value="1"/>
</dbReference>
<dbReference type="InterPro" id="IPR047137">
    <property type="entry name" value="ORF3"/>
</dbReference>
<feature type="compositionally biased region" description="Basic and acidic residues" evidence="1">
    <location>
        <begin position="283"/>
        <end position="297"/>
    </location>
</feature>
<protein>
    <recommendedName>
        <fullName evidence="2">Coenzyme Q-binding protein COQ10 START domain-containing protein</fullName>
    </recommendedName>
</protein>
<evidence type="ECO:0000259" key="2">
    <source>
        <dbReference type="Pfam" id="PF03364"/>
    </source>
</evidence>
<dbReference type="InterPro" id="IPR023393">
    <property type="entry name" value="START-like_dom_sf"/>
</dbReference>
<comment type="caution">
    <text evidence="3">The sequence shown here is derived from an EMBL/GenBank/DDBJ whole genome shotgun (WGS) entry which is preliminary data.</text>
</comment>
<evidence type="ECO:0000256" key="1">
    <source>
        <dbReference type="SAM" id="MobiDB-lite"/>
    </source>
</evidence>
<proteinExistence type="predicted"/>
<feature type="region of interest" description="Disordered" evidence="1">
    <location>
        <begin position="34"/>
        <end position="88"/>
    </location>
</feature>
<dbReference type="SUPFAM" id="SSF55961">
    <property type="entry name" value="Bet v1-like"/>
    <property type="match status" value="1"/>
</dbReference>
<dbReference type="Proteomes" id="UP001500325">
    <property type="component" value="Unassembled WGS sequence"/>
</dbReference>
<dbReference type="PANTHER" id="PTHR33824:SF7">
    <property type="entry name" value="POLYKETIDE CYCLASE_DEHYDRASE AND LIPID TRANSPORT SUPERFAMILY PROTEIN"/>
    <property type="match status" value="1"/>
</dbReference>
<dbReference type="Gene3D" id="3.30.530.20">
    <property type="match status" value="1"/>
</dbReference>
<dbReference type="RefSeq" id="WP_345381448.1">
    <property type="nucleotide sequence ID" value="NZ_BAABIC010000010.1"/>
</dbReference>
<dbReference type="CDD" id="cd07817">
    <property type="entry name" value="SRPBCC_8"/>
    <property type="match status" value="1"/>
</dbReference>
<feature type="compositionally biased region" description="Acidic residues" evidence="1">
    <location>
        <begin position="298"/>
        <end position="404"/>
    </location>
</feature>
<feature type="region of interest" description="Disordered" evidence="1">
    <location>
        <begin position="101"/>
        <end position="121"/>
    </location>
</feature>
<feature type="compositionally biased region" description="Acidic residues" evidence="1">
    <location>
        <begin position="68"/>
        <end position="81"/>
    </location>
</feature>
<sequence>MPDTKKLAEALPADALKDAGSRLLSLLVQRAAEAATDRVTSLTDRLDTVTENGGTGVREALGRRRDDEDGDPDAEGEDGDGGDGKGGGFFSGIKDKVTGLFGGGGDDDSEGGGGGSGGGKKVKLTNIVEEIDVGLPVRTTYNLWTQYADFPGFMKKVESVDQITDEKTHWKAKVFWSHREWEATTMEQVADSHIMWRSKGAKGHVDGAVSFTGLGPNLTRVLLVLEYHPQGLFERTGNIWRAQGRRARLEFKHFRRHAMTTAMLHQDEIEGWRGEIRDAEVVRTHEEALEDERRAREEEGEPEERDEYAEEGAGEGYDEEAEPAAEYDEDYEEEPADEEGDYDEADEYADEGDYEEADEADEYPEEGPVDEAAEEEAEPVDEADEDTAPADEADEADEEPDEEPPPARRRTARRQPAGAGGRSR</sequence>
<keyword evidence="4" id="KW-1185">Reference proteome</keyword>
<organism evidence="3 4">
    <name type="scientific">Pseudonocardia yuanmonensis</name>
    <dbReference type="NCBI Taxonomy" id="1095914"/>
    <lineage>
        <taxon>Bacteria</taxon>
        <taxon>Bacillati</taxon>
        <taxon>Actinomycetota</taxon>
        <taxon>Actinomycetes</taxon>
        <taxon>Pseudonocardiales</taxon>
        <taxon>Pseudonocardiaceae</taxon>
        <taxon>Pseudonocardia</taxon>
    </lineage>
</organism>
<dbReference type="EMBL" id="BAABIC010000010">
    <property type="protein sequence ID" value="GAA4693384.1"/>
    <property type="molecule type" value="Genomic_DNA"/>
</dbReference>
<feature type="domain" description="Coenzyme Q-binding protein COQ10 START" evidence="2">
    <location>
        <begin position="133"/>
        <end position="253"/>
    </location>
</feature>
<dbReference type="InterPro" id="IPR005031">
    <property type="entry name" value="COQ10_START"/>
</dbReference>
<gene>
    <name evidence="3" type="ORF">GCM10023215_33300</name>
</gene>
<name>A0ABP8WQ01_9PSEU</name>
<accession>A0ABP8WQ01</accession>
<feature type="region of interest" description="Disordered" evidence="1">
    <location>
        <begin position="283"/>
        <end position="424"/>
    </location>
</feature>
<reference evidence="4" key="1">
    <citation type="journal article" date="2019" name="Int. J. Syst. Evol. Microbiol.">
        <title>The Global Catalogue of Microorganisms (GCM) 10K type strain sequencing project: providing services to taxonomists for standard genome sequencing and annotation.</title>
        <authorList>
            <consortium name="The Broad Institute Genomics Platform"/>
            <consortium name="The Broad Institute Genome Sequencing Center for Infectious Disease"/>
            <person name="Wu L."/>
            <person name="Ma J."/>
        </authorList>
    </citation>
    <scope>NUCLEOTIDE SEQUENCE [LARGE SCALE GENOMIC DNA]</scope>
    <source>
        <strain evidence="4">JCM 18055</strain>
    </source>
</reference>
<dbReference type="PANTHER" id="PTHR33824">
    <property type="entry name" value="POLYKETIDE CYCLASE/DEHYDRASE AND LIPID TRANSPORT SUPERFAMILY PROTEIN"/>
    <property type="match status" value="1"/>
</dbReference>
<evidence type="ECO:0000313" key="4">
    <source>
        <dbReference type="Proteomes" id="UP001500325"/>
    </source>
</evidence>
<evidence type="ECO:0000313" key="3">
    <source>
        <dbReference type="EMBL" id="GAA4693384.1"/>
    </source>
</evidence>